<feature type="transmembrane region" description="Helical" evidence="1">
    <location>
        <begin position="940"/>
        <end position="962"/>
    </location>
</feature>
<dbReference type="Gene3D" id="1.20.1640.10">
    <property type="entry name" value="Multidrug efflux transporter AcrB transmembrane domain"/>
    <property type="match status" value="2"/>
</dbReference>
<name>A0A098GBA7_9GAMM</name>
<feature type="transmembrane region" description="Helical" evidence="1">
    <location>
        <begin position="885"/>
        <end position="905"/>
    </location>
</feature>
<feature type="transmembrane region" description="Helical" evidence="1">
    <location>
        <begin position="458"/>
        <end position="477"/>
    </location>
</feature>
<dbReference type="Proteomes" id="UP000032430">
    <property type="component" value="Chromosome I"/>
</dbReference>
<dbReference type="RefSeq" id="WP_045097003.1">
    <property type="nucleotide sequence ID" value="NZ_LN614827.1"/>
</dbReference>
<dbReference type="InterPro" id="IPR001036">
    <property type="entry name" value="Acrflvin-R"/>
</dbReference>
<feature type="transmembrane region" description="Helical" evidence="1">
    <location>
        <begin position="12"/>
        <end position="30"/>
    </location>
</feature>
<reference evidence="3" key="1">
    <citation type="submission" date="2014-09" db="EMBL/GenBank/DDBJ databases">
        <authorList>
            <person name="Gomez-Valero L."/>
        </authorList>
    </citation>
    <scope>NUCLEOTIDE SEQUENCE [LARGE SCALE GENOMIC DNA]</scope>
    <source>
        <strain evidence="3">ATCC700992</strain>
    </source>
</reference>
<feature type="transmembrane region" description="Helical" evidence="1">
    <location>
        <begin position="386"/>
        <end position="410"/>
    </location>
</feature>
<feature type="transmembrane region" description="Helical" evidence="1">
    <location>
        <begin position="431"/>
        <end position="452"/>
    </location>
</feature>
<dbReference type="PANTHER" id="PTHR32063">
    <property type="match status" value="1"/>
</dbReference>
<dbReference type="HOGENOM" id="CLU_002755_1_2_6"/>
<gene>
    <name evidence="2" type="ORF">LFA_3424</name>
</gene>
<organism evidence="2 3">
    <name type="scientific">Legionella fallonii LLAP-10</name>
    <dbReference type="NCBI Taxonomy" id="1212491"/>
    <lineage>
        <taxon>Bacteria</taxon>
        <taxon>Pseudomonadati</taxon>
        <taxon>Pseudomonadota</taxon>
        <taxon>Gammaproteobacteria</taxon>
        <taxon>Legionellales</taxon>
        <taxon>Legionellaceae</taxon>
        <taxon>Legionella</taxon>
    </lineage>
</organism>
<dbReference type="GO" id="GO:0005886">
    <property type="term" value="C:plasma membrane"/>
    <property type="evidence" value="ECO:0007669"/>
    <property type="project" value="TreeGrafter"/>
</dbReference>
<dbReference type="GO" id="GO:0042910">
    <property type="term" value="F:xenobiotic transmembrane transporter activity"/>
    <property type="evidence" value="ECO:0007669"/>
    <property type="project" value="TreeGrafter"/>
</dbReference>
<keyword evidence="3" id="KW-1185">Reference proteome</keyword>
<dbReference type="STRING" id="1212491.LFA_3424"/>
<evidence type="ECO:0000313" key="3">
    <source>
        <dbReference type="Proteomes" id="UP000032430"/>
    </source>
</evidence>
<feature type="transmembrane region" description="Helical" evidence="1">
    <location>
        <begin position="912"/>
        <end position="934"/>
    </location>
</feature>
<accession>A0A098GBA7</accession>
<keyword evidence="1" id="KW-0472">Membrane</keyword>
<dbReference type="SUPFAM" id="SSF82693">
    <property type="entry name" value="Multidrug efflux transporter AcrB pore domain, PN1, PN2, PC1 and PC2 subdomains"/>
    <property type="match status" value="2"/>
</dbReference>
<dbReference type="Gene3D" id="3.30.70.1320">
    <property type="entry name" value="Multidrug efflux transporter AcrB pore domain like"/>
    <property type="match status" value="1"/>
</dbReference>
<keyword evidence="1" id="KW-1133">Transmembrane helix</keyword>
<dbReference type="PRINTS" id="PR00702">
    <property type="entry name" value="ACRIFLAVINRP"/>
</dbReference>
<dbReference type="KEGG" id="lfa:LFA_3424"/>
<sequence>MWIVWIALSRPYTFIVLALMLLIIGPLAIMRTPTDIFPDINIPVVSVVWNYTGLPPDEMGNRITSVFERAVTTTVNDIEHIESESLIGVSVIKLFFQPDVNVDMALSQVTAIAQTMLRNLPPGTLPPLILSYKASTVPVLQLVLSSATLPEQNLNDLGNNFIRTQLATVQGAALPYPYGGKTRQIQVDLDPQAMQTYGLSAQGVNAAILAQNLILPAGTQKIGQYEYIVKLNGSPLKAEELNDVPVKTTPGRVLYVRDVAHVRDGFAPQTNIVRVNGERAVMMSIQKTGNASTLDIVSRIKDLIPKIKESLPNGLNLTLLADQSIFVTAAIKGVIVEGVIAAALTGLMILLFLGSWRSTLIITLSIPLSVIASITLLSALGQTINIMTLGGLALAVGILVDDATVAIENINWNLEQGKEVEQAILDGAKQIAIPALVSTLCICIVFVPMFYLGGVAQYLFVPLAEAVIFAMLASYILSRTLVATLAKYLLKPHDLIKEHQQTNNRFVRFHNAFEEKFEAFRKRYYALLSRVLENASLFIGGFLAFVVVSIVLLWPWLGADFFPNVDAGQIKLHIRAPTGTRVEETARLVDNIDTQIRRIIPEKDLDNIVDNIGLPVSGINLSYSNSAPVGPADADILISLKDGHKPTPDYVKTLRTELQEKFPGVSFAFLPADIVNQIINFGLSSPIDLQIIGLKEEENTKYADRLLKRLKLVPGLVDVRIRQANNYPEFMVTVDRSKASELGFTQYDVASDLLITLSGSFQTTPTFWLSPQNGVSYPIVTQAPQYVMDSLQALRNVPISNINAPNQAQILGALSTIKRINGPVVESHYNVQPVIDIFAAVQDRDLKSVANDINEILEQTKKEVPKGSSVVVRGQIQTQHHSFNGLYWGLIFSILLVYLLIVINFQSWTDPFIIITALPAAIAGITWMLFMTFTPLSVPALTGAIMCMGVATANSILIVSFAREHLVETNNPFEAALEAGKTRLRPVLMTALAMIIGMMPMALGLGDGGEQNAPLGRAVIGGLSFATVSTLFFVPSVFYVIHHRRLKAKQRKEHD</sequence>
<feature type="transmembrane region" description="Helical" evidence="1">
    <location>
        <begin position="531"/>
        <end position="557"/>
    </location>
</feature>
<proteinExistence type="predicted"/>
<feature type="transmembrane region" description="Helical" evidence="1">
    <location>
        <begin position="360"/>
        <end position="380"/>
    </location>
</feature>
<dbReference type="InterPro" id="IPR027463">
    <property type="entry name" value="AcrB_DN_DC_subdom"/>
</dbReference>
<feature type="transmembrane region" description="Helical" evidence="1">
    <location>
        <begin position="334"/>
        <end position="353"/>
    </location>
</feature>
<feature type="transmembrane region" description="Helical" evidence="1">
    <location>
        <begin position="987"/>
        <end position="1006"/>
    </location>
</feature>
<dbReference type="Gene3D" id="3.30.70.1440">
    <property type="entry name" value="Multidrug efflux transporter AcrB pore domain"/>
    <property type="match status" value="1"/>
</dbReference>
<dbReference type="Pfam" id="PF00873">
    <property type="entry name" value="ACR_tran"/>
    <property type="match status" value="1"/>
</dbReference>
<dbReference type="SUPFAM" id="SSF82714">
    <property type="entry name" value="Multidrug efflux transporter AcrB TolC docking domain, DN and DC subdomains"/>
    <property type="match status" value="2"/>
</dbReference>
<evidence type="ECO:0000313" key="2">
    <source>
        <dbReference type="EMBL" id="CEG58756.1"/>
    </source>
</evidence>
<evidence type="ECO:0000256" key="1">
    <source>
        <dbReference type="SAM" id="Phobius"/>
    </source>
</evidence>
<feature type="transmembrane region" description="Helical" evidence="1">
    <location>
        <begin position="1018"/>
        <end position="1041"/>
    </location>
</feature>
<protein>
    <submittedName>
        <fullName evidence="2">Putative cation/multidrug efflux pump</fullName>
    </submittedName>
</protein>
<keyword evidence="1" id="KW-0812">Transmembrane</keyword>
<dbReference type="OrthoDB" id="9759330at2"/>
<dbReference type="Gene3D" id="3.30.70.1430">
    <property type="entry name" value="Multidrug efflux transporter AcrB pore domain"/>
    <property type="match status" value="2"/>
</dbReference>
<dbReference type="SUPFAM" id="SSF82866">
    <property type="entry name" value="Multidrug efflux transporter AcrB transmembrane domain"/>
    <property type="match status" value="2"/>
</dbReference>
<dbReference type="Gene3D" id="3.30.2090.10">
    <property type="entry name" value="Multidrug efflux transporter AcrB TolC docking domain, DN and DC subdomains"/>
    <property type="match status" value="2"/>
</dbReference>
<dbReference type="EMBL" id="LN614827">
    <property type="protein sequence ID" value="CEG58756.1"/>
    <property type="molecule type" value="Genomic_DNA"/>
</dbReference>
<dbReference type="AlphaFoldDB" id="A0A098GBA7"/>
<dbReference type="PANTHER" id="PTHR32063:SF8">
    <property type="entry name" value="CATION EFFLUX PROTEIN"/>
    <property type="match status" value="1"/>
</dbReference>